<name>A0A8S5LJS8_9CAUD</name>
<sequence>MRTYMGNIILKANELLSLIFNGQFIIQPFVINEAEFRIPCLGNGLVNDDISSMSTSQICMISMILSFAILSNSSTDYNILKLDEIDGGLDTENRIQFIGLLKQLISMVGCEQCFLISHNMEYDADTTVIDMAARPVLVR</sequence>
<dbReference type="InterPro" id="IPR027417">
    <property type="entry name" value="P-loop_NTPase"/>
</dbReference>
<evidence type="ECO:0000313" key="1">
    <source>
        <dbReference type="EMBL" id="DAD70088.1"/>
    </source>
</evidence>
<dbReference type="Gene3D" id="3.40.50.300">
    <property type="entry name" value="P-loop containing nucleotide triphosphate hydrolases"/>
    <property type="match status" value="1"/>
</dbReference>
<organism evidence="1">
    <name type="scientific">Myoviridae sp. ct6uZ8</name>
    <dbReference type="NCBI Taxonomy" id="2827603"/>
    <lineage>
        <taxon>Viruses</taxon>
        <taxon>Duplodnaviria</taxon>
        <taxon>Heunggongvirae</taxon>
        <taxon>Uroviricota</taxon>
        <taxon>Caudoviricetes</taxon>
    </lineage>
</organism>
<dbReference type="SUPFAM" id="SSF52540">
    <property type="entry name" value="P-loop containing nucleoside triphosphate hydrolases"/>
    <property type="match status" value="1"/>
</dbReference>
<dbReference type="EMBL" id="BK015860">
    <property type="protein sequence ID" value="DAD70088.1"/>
    <property type="molecule type" value="Genomic_DNA"/>
</dbReference>
<proteinExistence type="predicted"/>
<reference evidence="1" key="1">
    <citation type="journal article" date="2021" name="Proc. Natl. Acad. Sci. U.S.A.">
        <title>A Catalog of Tens of Thousands of Viruses from Human Metagenomes Reveals Hidden Associations with Chronic Diseases.</title>
        <authorList>
            <person name="Tisza M.J."/>
            <person name="Buck C.B."/>
        </authorList>
    </citation>
    <scope>NUCLEOTIDE SEQUENCE</scope>
    <source>
        <strain evidence="1">Ct6uZ8</strain>
    </source>
</reference>
<protein>
    <submittedName>
        <fullName evidence="1">DNA double-strand break repair protein</fullName>
    </submittedName>
</protein>
<accession>A0A8S5LJS8</accession>